<evidence type="ECO:0000313" key="5">
    <source>
        <dbReference type="EMBL" id="KUK45298.1"/>
    </source>
</evidence>
<dbReference type="GO" id="GO:0009086">
    <property type="term" value="P:methionine biosynthetic process"/>
    <property type="evidence" value="ECO:0007669"/>
    <property type="project" value="UniProtKB-KW"/>
</dbReference>
<gene>
    <name evidence="5" type="ORF">XD72_0326</name>
    <name evidence="6" type="ORF">XE07_0697</name>
</gene>
<dbReference type="SMART" id="SM00116">
    <property type="entry name" value="CBS"/>
    <property type="match status" value="4"/>
</dbReference>
<dbReference type="Proteomes" id="UP000053961">
    <property type="component" value="Unassembled WGS sequence"/>
</dbReference>
<dbReference type="InterPro" id="IPR051257">
    <property type="entry name" value="Diverse_CBS-Domain"/>
</dbReference>
<evidence type="ECO:0000313" key="6">
    <source>
        <dbReference type="EMBL" id="KUK96925.1"/>
    </source>
</evidence>
<feature type="domain" description="CBS" evidence="4">
    <location>
        <begin position="70"/>
        <end position="129"/>
    </location>
</feature>
<organism evidence="5 8">
    <name type="scientific">Methanothrix harundinacea</name>
    <dbReference type="NCBI Taxonomy" id="301375"/>
    <lineage>
        <taxon>Archaea</taxon>
        <taxon>Methanobacteriati</taxon>
        <taxon>Methanobacteriota</taxon>
        <taxon>Stenosarchaea group</taxon>
        <taxon>Methanomicrobia</taxon>
        <taxon>Methanotrichales</taxon>
        <taxon>Methanotrichaceae</taxon>
        <taxon>Methanothrix</taxon>
    </lineage>
</organism>
<dbReference type="PANTHER" id="PTHR43080">
    <property type="entry name" value="CBS DOMAIN-CONTAINING PROTEIN CBSX3, MITOCHONDRIAL"/>
    <property type="match status" value="1"/>
</dbReference>
<feature type="domain" description="CBS" evidence="4">
    <location>
        <begin position="136"/>
        <end position="194"/>
    </location>
</feature>
<keyword evidence="2" id="KW-0028">Amino-acid biosynthesis</keyword>
<dbReference type="PANTHER" id="PTHR43080:SF2">
    <property type="entry name" value="CBS DOMAIN-CONTAINING PROTEIN"/>
    <property type="match status" value="1"/>
</dbReference>
<feature type="domain" description="CBS" evidence="4">
    <location>
        <begin position="204"/>
        <end position="258"/>
    </location>
</feature>
<keyword evidence="1 3" id="KW-0129">CBS domain</keyword>
<dbReference type="InterPro" id="IPR046342">
    <property type="entry name" value="CBS_dom_sf"/>
</dbReference>
<dbReference type="AlphaFoldDB" id="A0A117LG35"/>
<dbReference type="Proteomes" id="UP000057043">
    <property type="component" value="Unassembled WGS sequence"/>
</dbReference>
<dbReference type="EMBL" id="LGFT01000005">
    <property type="protein sequence ID" value="KUK45298.1"/>
    <property type="molecule type" value="Genomic_DNA"/>
</dbReference>
<accession>A0A117LG35</accession>
<reference evidence="6" key="1">
    <citation type="journal article" date="2015" name="MBio">
        <title>Genome-resolved metagenomic analysis reveals roles for candidate phyla and other microbial community members in biogeochemical transformations in oil reservoirs.</title>
        <authorList>
            <person name="Hu P."/>
            <person name="Tom L."/>
            <person name="Singh A."/>
            <person name="Thomas B.C."/>
            <person name="Baker B.J."/>
            <person name="Piceno Y.M."/>
            <person name="Andersen G.L."/>
            <person name="Banfield J.F."/>
        </authorList>
    </citation>
    <scope>NUCLEOTIDE SEQUENCE [LARGE SCALE GENOMIC DNA]</scope>
    <source>
        <strain evidence="6">56_747</strain>
    </source>
</reference>
<dbReference type="PROSITE" id="PS51371">
    <property type="entry name" value="CBS"/>
    <property type="match status" value="4"/>
</dbReference>
<name>A0A117LG35_9EURY</name>
<dbReference type="PATRIC" id="fig|301375.6.peg.1610"/>
<keyword evidence="2" id="KW-0486">Methionine biosynthesis</keyword>
<evidence type="ECO:0000256" key="1">
    <source>
        <dbReference type="ARBA" id="ARBA00023122"/>
    </source>
</evidence>
<evidence type="ECO:0000313" key="7">
    <source>
        <dbReference type="Proteomes" id="UP000053961"/>
    </source>
</evidence>
<dbReference type="EMBL" id="LGHB01000006">
    <property type="protein sequence ID" value="KUK96925.1"/>
    <property type="molecule type" value="Genomic_DNA"/>
</dbReference>
<evidence type="ECO:0000313" key="8">
    <source>
        <dbReference type="Proteomes" id="UP000057043"/>
    </source>
</evidence>
<dbReference type="Gene3D" id="3.10.580.10">
    <property type="entry name" value="CBS-domain"/>
    <property type="match status" value="2"/>
</dbReference>
<dbReference type="InterPro" id="IPR000644">
    <property type="entry name" value="CBS_dom"/>
</dbReference>
<evidence type="ECO:0000256" key="2">
    <source>
        <dbReference type="ARBA" id="ARBA00023167"/>
    </source>
</evidence>
<proteinExistence type="predicted"/>
<comment type="caution">
    <text evidence="5">The sequence shown here is derived from an EMBL/GenBank/DDBJ whole genome shotgun (WGS) entry which is preliminary data.</text>
</comment>
<evidence type="ECO:0000256" key="3">
    <source>
        <dbReference type="PROSITE-ProRule" id="PRU00703"/>
    </source>
</evidence>
<feature type="domain" description="CBS" evidence="4">
    <location>
        <begin position="9"/>
        <end position="67"/>
    </location>
</feature>
<dbReference type="SUPFAM" id="SSF54631">
    <property type="entry name" value="CBS-domain pair"/>
    <property type="match status" value="2"/>
</dbReference>
<sequence length="258" mass="28224">MGTIVGEIMSTDLISVEEGDFVTRARQLIRDNQLRGLPIKNGEGHVTGIVTDRDMLKIASTRSNVTVSGFSVEAPLVTPETDLKEAAKSLLSANYAILPVVRSSEDRRLQGVVSPIDIFKKINPEKLAGKRVKEVMNTETKTCGPQDSVTKVWDAMLDSDFTGMPVVDEKGKPLGIITRFDILKRGGARISKDTKDVMKVEKLMSTPLYSISSEASLRDAAKMMLDREIGRISVVDDGKLVGIIDRYDVIKAIFGEGP</sequence>
<dbReference type="Pfam" id="PF00571">
    <property type="entry name" value="CBS"/>
    <property type="match status" value="4"/>
</dbReference>
<reference evidence="7 8" key="2">
    <citation type="journal article" date="2015" name="MBio">
        <title>Genome-Resolved Metagenomic Analysis Reveals Roles for Candidate Phyla and Other Microbial Community Members in Biogeochemical Transformations in Oil Reservoirs.</title>
        <authorList>
            <person name="Hu P."/>
            <person name="Tom L."/>
            <person name="Singh A."/>
            <person name="Thomas B.C."/>
            <person name="Baker B.J."/>
            <person name="Piceno Y.M."/>
            <person name="Andersen G.L."/>
            <person name="Banfield J.F."/>
        </authorList>
    </citation>
    <scope>NUCLEOTIDE SEQUENCE [LARGE SCALE GENOMIC DNA]</scope>
    <source>
        <strain evidence="5">57_489</strain>
    </source>
</reference>
<evidence type="ECO:0000259" key="4">
    <source>
        <dbReference type="PROSITE" id="PS51371"/>
    </source>
</evidence>
<protein>
    <submittedName>
        <fullName evidence="5">Putative signal transduction protein with CBS domain</fullName>
    </submittedName>
</protein>